<dbReference type="AlphaFoldDB" id="A0A9X3MYV0"/>
<feature type="region of interest" description="Disordered" evidence="1">
    <location>
        <begin position="19"/>
        <end position="41"/>
    </location>
</feature>
<feature type="chain" id="PRO_5040919472" description="Lipoprotein" evidence="2">
    <location>
        <begin position="18"/>
        <end position="177"/>
    </location>
</feature>
<feature type="region of interest" description="Disordered" evidence="1">
    <location>
        <begin position="124"/>
        <end position="177"/>
    </location>
</feature>
<name>A0A9X3MYV0_9ACTN</name>
<protein>
    <recommendedName>
        <fullName evidence="5">Lipoprotein</fullName>
    </recommendedName>
</protein>
<feature type="compositionally biased region" description="Polar residues" evidence="1">
    <location>
        <begin position="24"/>
        <end position="38"/>
    </location>
</feature>
<dbReference type="RefSeq" id="WP_270044627.1">
    <property type="nucleotide sequence ID" value="NZ_JAPDOD010000046.1"/>
</dbReference>
<dbReference type="PROSITE" id="PS51257">
    <property type="entry name" value="PROKAR_LIPOPROTEIN"/>
    <property type="match status" value="1"/>
</dbReference>
<accession>A0A9X3MYV0</accession>
<proteinExistence type="predicted"/>
<evidence type="ECO:0000313" key="4">
    <source>
        <dbReference type="Proteomes" id="UP001149140"/>
    </source>
</evidence>
<evidence type="ECO:0000256" key="2">
    <source>
        <dbReference type="SAM" id="SignalP"/>
    </source>
</evidence>
<keyword evidence="4" id="KW-1185">Reference proteome</keyword>
<evidence type="ECO:0008006" key="5">
    <source>
        <dbReference type="Google" id="ProtNLM"/>
    </source>
</evidence>
<keyword evidence="2" id="KW-0732">Signal</keyword>
<feature type="signal peptide" evidence="2">
    <location>
        <begin position="1"/>
        <end position="17"/>
    </location>
</feature>
<dbReference type="Proteomes" id="UP001149140">
    <property type="component" value="Unassembled WGS sequence"/>
</dbReference>
<comment type="caution">
    <text evidence="3">The sequence shown here is derived from an EMBL/GenBank/DDBJ whole genome shotgun (WGS) entry which is preliminary data.</text>
</comment>
<reference evidence="3" key="1">
    <citation type="submission" date="2022-10" db="EMBL/GenBank/DDBJ databases">
        <title>The WGS of Solirubrobacter ginsenosidimutans DSM 21036.</title>
        <authorList>
            <person name="Jiang Z."/>
        </authorList>
    </citation>
    <scope>NUCLEOTIDE SEQUENCE</scope>
    <source>
        <strain evidence="3">DSM 21036</strain>
    </source>
</reference>
<evidence type="ECO:0000256" key="1">
    <source>
        <dbReference type="SAM" id="MobiDB-lite"/>
    </source>
</evidence>
<dbReference type="EMBL" id="JAPDOD010000046">
    <property type="protein sequence ID" value="MDA0165369.1"/>
    <property type="molecule type" value="Genomic_DNA"/>
</dbReference>
<feature type="region of interest" description="Disordered" evidence="1">
    <location>
        <begin position="54"/>
        <end position="80"/>
    </location>
</feature>
<sequence>MKTRLFLVAVAATASLAGCGAEDTPTSAGAKPSQSQETANKKAMLDFARCMRENGVDMPDPQFEGGRVTQKMSKTNPDTMRKAEAACAKYRDKVKAPDISDSQKAEFKKAALANARCMREHGIDFPDPQFDTSGGARIRLGKGLNPDSPKFQAAQKACESTLPMGGPSTTSAGGGEK</sequence>
<gene>
    <name evidence="3" type="ORF">OM076_34185</name>
</gene>
<evidence type="ECO:0000313" key="3">
    <source>
        <dbReference type="EMBL" id="MDA0165369.1"/>
    </source>
</evidence>
<organism evidence="3 4">
    <name type="scientific">Solirubrobacter ginsenosidimutans</name>
    <dbReference type="NCBI Taxonomy" id="490573"/>
    <lineage>
        <taxon>Bacteria</taxon>
        <taxon>Bacillati</taxon>
        <taxon>Actinomycetota</taxon>
        <taxon>Thermoleophilia</taxon>
        <taxon>Solirubrobacterales</taxon>
        <taxon>Solirubrobacteraceae</taxon>
        <taxon>Solirubrobacter</taxon>
    </lineage>
</organism>